<dbReference type="Proteomes" id="UP000693970">
    <property type="component" value="Unassembled WGS sequence"/>
</dbReference>
<reference evidence="2" key="1">
    <citation type="journal article" date="2021" name="Sci. Rep.">
        <title>Diploid genomic architecture of Nitzschia inconspicua, an elite biomass production diatom.</title>
        <authorList>
            <person name="Oliver A."/>
            <person name="Podell S."/>
            <person name="Pinowska A."/>
            <person name="Traller J.C."/>
            <person name="Smith S.R."/>
            <person name="McClure R."/>
            <person name="Beliaev A."/>
            <person name="Bohutskyi P."/>
            <person name="Hill E.A."/>
            <person name="Rabines A."/>
            <person name="Zheng H."/>
            <person name="Allen L.Z."/>
            <person name="Kuo A."/>
            <person name="Grigoriev I.V."/>
            <person name="Allen A.E."/>
            <person name="Hazlebeck D."/>
            <person name="Allen E.E."/>
        </authorList>
    </citation>
    <scope>NUCLEOTIDE SEQUENCE</scope>
    <source>
        <strain evidence="2">Hildebrandi</strain>
    </source>
</reference>
<sequence length="117" mass="12440">MRTSGRSQKPGARRQSHCLSTHPTVWGNGASGGKQSLTAAKVLAGDDRGVGGGAIEGEDPRRLAHSHCQGTGNTVGNKSATTGNIVGSQPFLRDGDTVKNKKCHERQYPRRLAHNHF</sequence>
<name>A0A9K3LA02_9STRA</name>
<feature type="compositionally biased region" description="Polar residues" evidence="1">
    <location>
        <begin position="71"/>
        <end position="87"/>
    </location>
</feature>
<evidence type="ECO:0000313" key="3">
    <source>
        <dbReference type="Proteomes" id="UP000693970"/>
    </source>
</evidence>
<proteinExistence type="predicted"/>
<reference evidence="2" key="2">
    <citation type="submission" date="2021-04" db="EMBL/GenBank/DDBJ databases">
        <authorList>
            <person name="Podell S."/>
        </authorList>
    </citation>
    <scope>NUCLEOTIDE SEQUENCE</scope>
    <source>
        <strain evidence="2">Hildebrandi</strain>
    </source>
</reference>
<evidence type="ECO:0000256" key="1">
    <source>
        <dbReference type="SAM" id="MobiDB-lite"/>
    </source>
</evidence>
<keyword evidence="3" id="KW-1185">Reference proteome</keyword>
<accession>A0A9K3LA02</accession>
<gene>
    <name evidence="2" type="ORF">IV203_014526</name>
</gene>
<organism evidence="2 3">
    <name type="scientific">Nitzschia inconspicua</name>
    <dbReference type="NCBI Taxonomy" id="303405"/>
    <lineage>
        <taxon>Eukaryota</taxon>
        <taxon>Sar</taxon>
        <taxon>Stramenopiles</taxon>
        <taxon>Ochrophyta</taxon>
        <taxon>Bacillariophyta</taxon>
        <taxon>Bacillariophyceae</taxon>
        <taxon>Bacillariophycidae</taxon>
        <taxon>Bacillariales</taxon>
        <taxon>Bacillariaceae</taxon>
        <taxon>Nitzschia</taxon>
    </lineage>
</organism>
<feature type="region of interest" description="Disordered" evidence="1">
    <location>
        <begin position="1"/>
        <end position="33"/>
    </location>
</feature>
<comment type="caution">
    <text evidence="2">The sequence shown here is derived from an EMBL/GenBank/DDBJ whole genome shotgun (WGS) entry which is preliminary data.</text>
</comment>
<feature type="region of interest" description="Disordered" evidence="1">
    <location>
        <begin position="71"/>
        <end position="93"/>
    </location>
</feature>
<evidence type="ECO:0000313" key="2">
    <source>
        <dbReference type="EMBL" id="KAG7357939.1"/>
    </source>
</evidence>
<dbReference type="AlphaFoldDB" id="A0A9K3LA02"/>
<protein>
    <submittedName>
        <fullName evidence="2">Uncharacterized protein</fullName>
    </submittedName>
</protein>
<dbReference type="EMBL" id="JAGRRH010000014">
    <property type="protein sequence ID" value="KAG7357939.1"/>
    <property type="molecule type" value="Genomic_DNA"/>
</dbReference>